<evidence type="ECO:0000259" key="3">
    <source>
        <dbReference type="SMART" id="SM00858"/>
    </source>
</evidence>
<accession>A0A4R8MG23</accession>
<gene>
    <name evidence="4" type="ORF">C8D99_10146</name>
</gene>
<dbReference type="Pfam" id="PF04295">
    <property type="entry name" value="GD_AH_second"/>
    <property type="match status" value="1"/>
</dbReference>
<dbReference type="CDD" id="cd11613">
    <property type="entry name" value="SAF_AH_GD"/>
    <property type="match status" value="1"/>
</dbReference>
<dbReference type="PANTHER" id="PTHR30536:SF5">
    <property type="entry name" value="ALTRONATE DEHYDRATASE"/>
    <property type="match status" value="1"/>
</dbReference>
<dbReference type="InterPro" id="IPR007392">
    <property type="entry name" value="GD_AH_second"/>
</dbReference>
<protein>
    <submittedName>
        <fullName evidence="4">D-altronate dehydratase</fullName>
    </submittedName>
</protein>
<evidence type="ECO:0000313" key="5">
    <source>
        <dbReference type="Proteomes" id="UP000295066"/>
    </source>
</evidence>
<dbReference type="EMBL" id="SORI01000001">
    <property type="protein sequence ID" value="TDY64900.1"/>
    <property type="molecule type" value="Genomic_DNA"/>
</dbReference>
<dbReference type="InterPro" id="IPR052172">
    <property type="entry name" value="UxaA_altronate/galactarate_dh"/>
</dbReference>
<comment type="similarity">
    <text evidence="1">Belongs to the UxaA family.</text>
</comment>
<dbReference type="Gene3D" id="2.30.130.110">
    <property type="match status" value="1"/>
</dbReference>
<dbReference type="Proteomes" id="UP000295066">
    <property type="component" value="Unassembled WGS sequence"/>
</dbReference>
<organism evidence="4 5">
    <name type="scientific">Aminivibrio pyruvatiphilus</name>
    <dbReference type="NCBI Taxonomy" id="1005740"/>
    <lineage>
        <taxon>Bacteria</taxon>
        <taxon>Thermotogati</taxon>
        <taxon>Synergistota</taxon>
        <taxon>Synergistia</taxon>
        <taxon>Synergistales</taxon>
        <taxon>Aminobacteriaceae</taxon>
        <taxon>Aminivibrio</taxon>
    </lineage>
</organism>
<proteinExistence type="inferred from homology"/>
<evidence type="ECO:0000256" key="2">
    <source>
        <dbReference type="ARBA" id="ARBA00023239"/>
    </source>
</evidence>
<dbReference type="InterPro" id="IPR044144">
    <property type="entry name" value="SAF_UxaA/GarD"/>
</dbReference>
<keyword evidence="2" id="KW-0456">Lyase</keyword>
<dbReference type="Pfam" id="PF20629">
    <property type="entry name" value="GD_AH_C"/>
    <property type="match status" value="1"/>
</dbReference>
<evidence type="ECO:0000313" key="4">
    <source>
        <dbReference type="EMBL" id="TDY64900.1"/>
    </source>
</evidence>
<evidence type="ECO:0000256" key="1">
    <source>
        <dbReference type="ARBA" id="ARBA00010986"/>
    </source>
</evidence>
<keyword evidence="5" id="KW-1185">Reference proteome</keyword>
<dbReference type="PANTHER" id="PTHR30536">
    <property type="entry name" value="ALTRONATE/GALACTARATE DEHYDRATASE"/>
    <property type="match status" value="1"/>
</dbReference>
<reference evidence="4 5" key="1">
    <citation type="submission" date="2019-03" db="EMBL/GenBank/DDBJ databases">
        <title>Genomic Encyclopedia of Type Strains, Phase IV (KMG-IV): sequencing the most valuable type-strain genomes for metagenomic binning, comparative biology and taxonomic classification.</title>
        <authorList>
            <person name="Goeker M."/>
        </authorList>
    </citation>
    <scope>NUCLEOTIDE SEQUENCE [LARGE SCALE GENOMIC DNA]</scope>
    <source>
        <strain evidence="4 5">DSM 25964</strain>
    </source>
</reference>
<dbReference type="InterPro" id="IPR013974">
    <property type="entry name" value="SAF"/>
</dbReference>
<dbReference type="GO" id="GO:0019698">
    <property type="term" value="P:D-galacturonate catabolic process"/>
    <property type="evidence" value="ECO:0007669"/>
    <property type="project" value="TreeGrafter"/>
</dbReference>
<sequence>MTLMEKNEVRCILLKAEDSVAVLPEGGKAGQSLSGTGVVLRDDIPAGHKAALRDIPRGGPVVKYGHPMGRASRDIAPGEKVHVHNVESALRAEWSMDWNPSGAGFREPAGPVPYFSGYAREQGAPGIRNELWIIPIVGCVNEYLKFLADGYTPPPWIEKVRVLSHPYGCSQLGKDLDMTAAVLEGLARNPCAAGVVVAGLGCENLQRVFMETRLSDLRKARFFSLQEVDDDRQHLYGFLDELAEAAPRARTEFPLSEVTIGVKCGGSDGFSGLSANPLVGEAADMLCAWGGRVLATEIPEMFGAEDVLASRISDEDVFRAFSGTIKWFRDYYDAHNQPVYENPSPGNKDGGITTLEEKSLGAVNKCGSAPVTGVLTMGAQATRRGVSVVFGPGNDLISATVMAASGAQVILFTTGRGTPYSTVVPTIKISSNTDLYNRKRGWIDFDAGPLLSGADRKETAARLISLLAETASGRLTRNEENRTGEIAIFKDGVIL</sequence>
<dbReference type="AlphaFoldDB" id="A0A4R8MG23"/>
<dbReference type="Pfam" id="PF08666">
    <property type="entry name" value="SAF"/>
    <property type="match status" value="1"/>
</dbReference>
<name>A0A4R8MG23_9BACT</name>
<feature type="domain" description="SAF" evidence="3">
    <location>
        <begin position="18"/>
        <end position="87"/>
    </location>
</feature>
<dbReference type="GO" id="GO:0016829">
    <property type="term" value="F:lyase activity"/>
    <property type="evidence" value="ECO:0007669"/>
    <property type="project" value="UniProtKB-KW"/>
</dbReference>
<dbReference type="InterPro" id="IPR048332">
    <property type="entry name" value="GD_AH_C"/>
</dbReference>
<comment type="caution">
    <text evidence="4">The sequence shown here is derived from an EMBL/GenBank/DDBJ whole genome shotgun (WGS) entry which is preliminary data.</text>
</comment>
<dbReference type="SMART" id="SM00858">
    <property type="entry name" value="SAF"/>
    <property type="match status" value="1"/>
</dbReference>
<dbReference type="RefSeq" id="WP_208321017.1">
    <property type="nucleotide sequence ID" value="NZ_SORI01000001.1"/>
</dbReference>